<name>A0AAV5UWB2_9BILA</name>
<reference evidence="2" key="1">
    <citation type="submission" date="2023-10" db="EMBL/GenBank/DDBJ databases">
        <title>Genome assembly of Pristionchus species.</title>
        <authorList>
            <person name="Yoshida K."/>
            <person name="Sommer R.J."/>
        </authorList>
    </citation>
    <scope>NUCLEOTIDE SEQUENCE</scope>
    <source>
        <strain evidence="2">RS5133</strain>
    </source>
</reference>
<protein>
    <recommendedName>
        <fullName evidence="1">Poly(A) RNA polymerase mitochondrial-like central palm domain-containing protein</fullName>
    </recommendedName>
</protein>
<sequence length="425" mass="48564">MYTRSGLELIRRRLSSQIRWKSEPSTSRESSNHRRCFVDTVLNGHSKAIVELEKEIVKMDDKRRKLLGGENRLLTHLLPRLENQILSLRCGFVPVGSVVTGLASSHSDLDVVLFPTNETMRNEFLKTFDNNHGLKYELMSILRSSLVHSIHSLGMADFVVDDCLIFPHLRIPLLICKFTNGDSLDISLPGLDYQAIRNTHLMRHYAACDARLGRLLLWLRHWSSSLGIRESKTGLLSSYHLLLLAVHFLQSEQSLGATPVLPVLYQTNREEVDKDIHIQTIANSIMQPSLFHRIDWTSNNLMSTAELVVRFIDYYSDLNVLTKSIHIDRGLARKRSNAMREQAQIYDPYSNQTACKSVPAMKAFNEAVNFTQRRMKTGFMLNPFSPSDSSFSNFIESTKFTDWSSSAAKKRVKMNRIGLGMRDEM</sequence>
<dbReference type="Proteomes" id="UP001432322">
    <property type="component" value="Unassembled WGS sequence"/>
</dbReference>
<gene>
    <name evidence="2" type="ORF">PFISCL1PPCAC_1750</name>
</gene>
<feature type="domain" description="Poly(A) RNA polymerase mitochondrial-like central palm" evidence="1">
    <location>
        <begin position="89"/>
        <end position="206"/>
    </location>
</feature>
<dbReference type="Gene3D" id="1.10.1410.10">
    <property type="match status" value="1"/>
</dbReference>
<proteinExistence type="predicted"/>
<dbReference type="PANTHER" id="PTHR12271">
    <property type="entry name" value="POLY A POLYMERASE CID PAP -RELATED"/>
    <property type="match status" value="1"/>
</dbReference>
<dbReference type="InterPro" id="IPR043519">
    <property type="entry name" value="NT_sf"/>
</dbReference>
<dbReference type="GO" id="GO:0050265">
    <property type="term" value="F:RNA uridylyltransferase activity"/>
    <property type="evidence" value="ECO:0007669"/>
    <property type="project" value="TreeGrafter"/>
</dbReference>
<dbReference type="Pfam" id="PF22600">
    <property type="entry name" value="MTPAP-like_central"/>
    <property type="match status" value="1"/>
</dbReference>
<evidence type="ECO:0000259" key="1">
    <source>
        <dbReference type="Pfam" id="PF22600"/>
    </source>
</evidence>
<dbReference type="Gene3D" id="3.30.460.10">
    <property type="entry name" value="Beta Polymerase, domain 2"/>
    <property type="match status" value="1"/>
</dbReference>
<keyword evidence="3" id="KW-1185">Reference proteome</keyword>
<dbReference type="PANTHER" id="PTHR12271:SF12">
    <property type="entry name" value="POLYMERASE NUCLEOTIDYL TRANSFERASE DOMAIN-CONTAINING PROTEIN"/>
    <property type="match status" value="1"/>
</dbReference>
<dbReference type="GO" id="GO:0031123">
    <property type="term" value="P:RNA 3'-end processing"/>
    <property type="evidence" value="ECO:0007669"/>
    <property type="project" value="TreeGrafter"/>
</dbReference>
<accession>A0AAV5UWB2</accession>
<comment type="caution">
    <text evidence="2">The sequence shown here is derived from an EMBL/GenBank/DDBJ whole genome shotgun (WGS) entry which is preliminary data.</text>
</comment>
<dbReference type="SUPFAM" id="SSF81631">
    <property type="entry name" value="PAP/OAS1 substrate-binding domain"/>
    <property type="match status" value="1"/>
</dbReference>
<dbReference type="SUPFAM" id="SSF81301">
    <property type="entry name" value="Nucleotidyltransferase"/>
    <property type="match status" value="1"/>
</dbReference>
<evidence type="ECO:0000313" key="3">
    <source>
        <dbReference type="Proteomes" id="UP001432322"/>
    </source>
</evidence>
<organism evidence="2 3">
    <name type="scientific">Pristionchus fissidentatus</name>
    <dbReference type="NCBI Taxonomy" id="1538716"/>
    <lineage>
        <taxon>Eukaryota</taxon>
        <taxon>Metazoa</taxon>
        <taxon>Ecdysozoa</taxon>
        <taxon>Nematoda</taxon>
        <taxon>Chromadorea</taxon>
        <taxon>Rhabditida</taxon>
        <taxon>Rhabditina</taxon>
        <taxon>Diplogasteromorpha</taxon>
        <taxon>Diplogasteroidea</taxon>
        <taxon>Neodiplogasteridae</taxon>
        <taxon>Pristionchus</taxon>
    </lineage>
</organism>
<dbReference type="InterPro" id="IPR054708">
    <property type="entry name" value="MTPAP-like_central"/>
</dbReference>
<dbReference type="AlphaFoldDB" id="A0AAV5UWB2"/>
<evidence type="ECO:0000313" key="2">
    <source>
        <dbReference type="EMBL" id="GMT10453.1"/>
    </source>
</evidence>
<dbReference type="EMBL" id="BTSY01000001">
    <property type="protein sequence ID" value="GMT10453.1"/>
    <property type="molecule type" value="Genomic_DNA"/>
</dbReference>